<dbReference type="InterPro" id="IPR041076">
    <property type="entry name" value="DUF5614"/>
</dbReference>
<dbReference type="Pfam" id="PF07000">
    <property type="entry name" value="DUF1308"/>
    <property type="match status" value="1"/>
</dbReference>
<dbReference type="OrthoDB" id="441890at2759"/>
<evidence type="ECO:0000256" key="1">
    <source>
        <dbReference type="ARBA" id="ARBA00006588"/>
    </source>
</evidence>
<comment type="similarity">
    <text evidence="1">Belongs to the UPF0415 family.</text>
</comment>
<evidence type="ECO:0000313" key="6">
    <source>
        <dbReference type="Proteomes" id="UP001152747"/>
    </source>
</evidence>
<gene>
    <name evidence="5" type="ORF">CAMP_LOCUS4329</name>
</gene>
<evidence type="ECO:0000256" key="2">
    <source>
        <dbReference type="SAM" id="MobiDB-lite"/>
    </source>
</evidence>
<dbReference type="Proteomes" id="UP001152747">
    <property type="component" value="Unassembled WGS sequence"/>
</dbReference>
<feature type="domain" description="DUF1308" evidence="3">
    <location>
        <begin position="266"/>
        <end position="425"/>
    </location>
</feature>
<feature type="compositionally biased region" description="Basic and acidic residues" evidence="2">
    <location>
        <begin position="244"/>
        <end position="260"/>
    </location>
</feature>
<evidence type="ECO:0000313" key="5">
    <source>
        <dbReference type="EMBL" id="CAI5441692.1"/>
    </source>
</evidence>
<dbReference type="AlphaFoldDB" id="A0A9P1I931"/>
<sequence length="441" mass="51100">MEENELIELLNKRCDQCLSAMEELSTEKFEKIDGVGKMKNRLESEKKFLKAFKTGEKRLEMKYLETSNVSHLQNIISQAAKLDDVTAILHTFAIRDTDIEIEENRGKPVTIKHMVDIVAKNGKQWVKVISRSARGILMDWMTGCSRNIFEQADDYLTMSRKFQQQFIPPQVCFIFISGVPDKIAEKLERKNVIIIGKRIDTNSLAKIPEEYLEMLEEDSEDSDYSDEENEEDSNSELGETEEYQNEKRREEKNEEGKIEEGKKAAVNLDVSAVFVLISNMTHENGTNHKFASTLLEQQAEQERKISAREELLPQIQDRRWVMCKTAFDSVNRIMKTVSGEQEKIRWEKLAKNIQVYEDCISERTKKLKESDRINNRNLIIFGSGDYYRAITVTANKHFLSSAYHQGVSFDAIIHESRALSEQKERPIDWIAPPKSKKLLRE</sequence>
<comment type="caution">
    <text evidence="5">The sequence shown here is derived from an EMBL/GenBank/DDBJ whole genome shotgun (WGS) entry which is preliminary data.</text>
</comment>
<keyword evidence="6" id="KW-1185">Reference proteome</keyword>
<protein>
    <recommendedName>
        <fullName evidence="7">DUF1308 domain-containing protein</fullName>
    </recommendedName>
</protein>
<dbReference type="Pfam" id="PF18474">
    <property type="entry name" value="DUF5614"/>
    <property type="match status" value="1"/>
</dbReference>
<dbReference type="PANTHER" id="PTHR13379">
    <property type="entry name" value="UNCHARACTERIZED DUF1308"/>
    <property type="match status" value="1"/>
</dbReference>
<proteinExistence type="inferred from homology"/>
<dbReference type="EMBL" id="CANHGI010000002">
    <property type="protein sequence ID" value="CAI5441692.1"/>
    <property type="molecule type" value="Genomic_DNA"/>
</dbReference>
<accession>A0A9P1I931</accession>
<dbReference type="InterPro" id="IPR010733">
    <property type="entry name" value="DUF1308"/>
</dbReference>
<feature type="domain" description="DUF5614" evidence="4">
    <location>
        <begin position="15"/>
        <end position="225"/>
    </location>
</feature>
<feature type="compositionally biased region" description="Acidic residues" evidence="2">
    <location>
        <begin position="215"/>
        <end position="243"/>
    </location>
</feature>
<feature type="region of interest" description="Disordered" evidence="2">
    <location>
        <begin position="215"/>
        <end position="260"/>
    </location>
</feature>
<name>A0A9P1I931_9PELO</name>
<organism evidence="5 6">
    <name type="scientific">Caenorhabditis angaria</name>
    <dbReference type="NCBI Taxonomy" id="860376"/>
    <lineage>
        <taxon>Eukaryota</taxon>
        <taxon>Metazoa</taxon>
        <taxon>Ecdysozoa</taxon>
        <taxon>Nematoda</taxon>
        <taxon>Chromadorea</taxon>
        <taxon>Rhabditida</taxon>
        <taxon>Rhabditina</taxon>
        <taxon>Rhabditomorpha</taxon>
        <taxon>Rhabditoidea</taxon>
        <taxon>Rhabditidae</taxon>
        <taxon>Peloderinae</taxon>
        <taxon>Caenorhabditis</taxon>
    </lineage>
</organism>
<evidence type="ECO:0008006" key="7">
    <source>
        <dbReference type="Google" id="ProtNLM"/>
    </source>
</evidence>
<dbReference type="PANTHER" id="PTHR13379:SF0">
    <property type="entry name" value="UPF0415 PROTEIN C7ORF25"/>
    <property type="match status" value="1"/>
</dbReference>
<evidence type="ECO:0000259" key="4">
    <source>
        <dbReference type="Pfam" id="PF18474"/>
    </source>
</evidence>
<reference evidence="5" key="1">
    <citation type="submission" date="2022-11" db="EMBL/GenBank/DDBJ databases">
        <authorList>
            <person name="Kikuchi T."/>
        </authorList>
    </citation>
    <scope>NUCLEOTIDE SEQUENCE</scope>
    <source>
        <strain evidence="5">PS1010</strain>
    </source>
</reference>
<evidence type="ECO:0000259" key="3">
    <source>
        <dbReference type="Pfam" id="PF07000"/>
    </source>
</evidence>